<dbReference type="GeneID" id="85485724"/>
<dbReference type="EMBL" id="FOJN01000006">
    <property type="protein sequence ID" value="SFA50154.1"/>
    <property type="molecule type" value="Genomic_DNA"/>
</dbReference>
<evidence type="ECO:0000313" key="1">
    <source>
        <dbReference type="EMBL" id="SFA50154.1"/>
    </source>
</evidence>
<protein>
    <submittedName>
        <fullName evidence="1">Uncharacterized protein</fullName>
    </submittedName>
</protein>
<organism evidence="1 2">
    <name type="scientific">Rhodococcoides kroppenstedtii</name>
    <dbReference type="NCBI Taxonomy" id="293050"/>
    <lineage>
        <taxon>Bacteria</taxon>
        <taxon>Bacillati</taxon>
        <taxon>Actinomycetota</taxon>
        <taxon>Actinomycetes</taxon>
        <taxon>Mycobacteriales</taxon>
        <taxon>Nocardiaceae</taxon>
        <taxon>Rhodococcoides</taxon>
    </lineage>
</organism>
<evidence type="ECO:0000313" key="2">
    <source>
        <dbReference type="Proteomes" id="UP000182054"/>
    </source>
</evidence>
<dbReference type="RefSeq" id="WP_068364127.1">
    <property type="nucleotide sequence ID" value="NZ_FOJN01000006.1"/>
</dbReference>
<sequence length="77" mass="8522">MFSNLPSASQIFYEPDLYIGKRVTVSWDKSGTLLSVEQTNPYGQSKVRLVIKADYGGETFDVELDSTMAVEVSNPSL</sequence>
<dbReference type="AlphaFoldDB" id="A0A1I0TEE8"/>
<dbReference type="Proteomes" id="UP000182054">
    <property type="component" value="Unassembled WGS sequence"/>
</dbReference>
<name>A0A1I0TEE8_9NOCA</name>
<gene>
    <name evidence="1" type="ORF">SAMN05444374_1062</name>
</gene>
<reference evidence="1 2" key="1">
    <citation type="submission" date="2016-10" db="EMBL/GenBank/DDBJ databases">
        <authorList>
            <person name="de Groot N.N."/>
        </authorList>
    </citation>
    <scope>NUCLEOTIDE SEQUENCE [LARGE SCALE GENOMIC DNA]</scope>
    <source>
        <strain evidence="1 2">DSM 44908</strain>
    </source>
</reference>
<accession>A0A1I0TEE8</accession>
<proteinExistence type="predicted"/>